<evidence type="ECO:0000313" key="8">
    <source>
        <dbReference type="Proteomes" id="UP001558481"/>
    </source>
</evidence>
<keyword evidence="3 5" id="KW-1133">Transmembrane helix</keyword>
<keyword evidence="2 5" id="KW-0812">Transmembrane</keyword>
<evidence type="ECO:0000256" key="3">
    <source>
        <dbReference type="ARBA" id="ARBA00022989"/>
    </source>
</evidence>
<feature type="transmembrane region" description="Helical" evidence="5">
    <location>
        <begin position="115"/>
        <end position="136"/>
    </location>
</feature>
<evidence type="ECO:0000256" key="4">
    <source>
        <dbReference type="ARBA" id="ARBA00023136"/>
    </source>
</evidence>
<feature type="transmembrane region" description="Helical" evidence="5">
    <location>
        <begin position="171"/>
        <end position="197"/>
    </location>
</feature>
<feature type="compositionally biased region" description="Low complexity" evidence="6">
    <location>
        <begin position="928"/>
        <end position="942"/>
    </location>
</feature>
<dbReference type="Proteomes" id="UP001558481">
    <property type="component" value="Unassembled WGS sequence"/>
</dbReference>
<feature type="transmembrane region" description="Helical" evidence="5">
    <location>
        <begin position="65"/>
        <end position="90"/>
    </location>
</feature>
<feature type="region of interest" description="Disordered" evidence="6">
    <location>
        <begin position="897"/>
        <end position="974"/>
    </location>
</feature>
<feature type="transmembrane region" description="Helical" evidence="5">
    <location>
        <begin position="217"/>
        <end position="234"/>
    </location>
</feature>
<evidence type="ECO:0000256" key="2">
    <source>
        <dbReference type="ARBA" id="ARBA00022692"/>
    </source>
</evidence>
<feature type="region of interest" description="Disordered" evidence="6">
    <location>
        <begin position="487"/>
        <end position="507"/>
    </location>
</feature>
<sequence>MTAGSAAPRPSRTSSGGRQKRGALIPTVIAVVVLIAAFVGFTQVYTNILWYDQLGYLRVFVTQNITVISLFIISALIVAGLMFLSLWLAYRSRPKTGAAQTTDTMRKYQQALDPVRKIVMIAVPLIFGLFAASTIATQWQTVALFFNQEPFGQTDPQFNLDLSFYVFTLPFLRLALGFLVTALLLAGVAGLLMHYVYGGIRLHERGIDSTRAARVQLGSIAAAFLALQAVNFWLDRYSTLTSNSGKWTGALYTDVEAVIPTKGILAIAALLVAILFVVAGFIGRWKLPLIGAAMLVVVAVVAGGLYPWAIQRFQVTPTEQALENEYIQRNINMTRQAYGLDDTEVMPYDATTQTEQGALREDTETTSNIRLLDPNVVSSAFAQLQQFRPYYQFPDMLNVDRYEIDGEIQDTVISTRELNPDQIDGWYNQAVVYTHGYGVVAAYGSQVQADGKPEFMQAGIPSTGEISDSYEPRIYFGENSPQYSIVGGSEDDAPLELDRPQTNDDDAGDAKTTFAGNGGPGVGNWFNRLSYSIKFQSTDMLLSDAVRPESQILYDRNPRERVEKVAPYLTVDGNPYPAIVDDKVVWIVDAYTTATSYPYSTPSVLQDATQDTQTAQGAAATLPPERVNYIRNSVKATVNAYDGSVELYAWDDQDPVLKSWQKVFPETIKPYSEMSADLMAHVRYPEDMFKVQRELLNRYHVTEANSFYASDDVWSVPNDPTQQNRDVAQPPYYLSMRMPGEDKANFSLTTSFIPQQNESGNTRNVMYGYLSANADAGTGEAGVKSEDYGKLRLLELPRSSVVPGPGQAQNVFNSDTDVSTELNLLRQGASEVINGNLLTLPAGGGMLYVQPVYVQSSGDAAYPTLRRVLVGFGENVGFAPTLDEALDEVFGGDSGATTANGAGVSEAEAREAQGDGAEGGATGNEQDGASASPSPSPSGSAPAPAPRSTSLQQALDNANQAMQDADQARRDGNWAEYGEAQERLQQSLNEAMEQDGATE</sequence>
<keyword evidence="1 5" id="KW-1003">Cell membrane</keyword>
<accession>A0ABV3UYV4</accession>
<organism evidence="7 8">
    <name type="scientific">Kocuria carniphila</name>
    <dbReference type="NCBI Taxonomy" id="262208"/>
    <lineage>
        <taxon>Bacteria</taxon>
        <taxon>Bacillati</taxon>
        <taxon>Actinomycetota</taxon>
        <taxon>Actinomycetes</taxon>
        <taxon>Micrococcales</taxon>
        <taxon>Micrococcaceae</taxon>
        <taxon>Kocuria</taxon>
    </lineage>
</organism>
<comment type="caution">
    <text evidence="7">The sequence shown here is derived from an EMBL/GenBank/DDBJ whole genome shotgun (WGS) entry which is preliminary data.</text>
</comment>
<dbReference type="PANTHER" id="PTHR39344:SF1">
    <property type="entry name" value="UPF0182 PROTEIN SLL1060"/>
    <property type="match status" value="1"/>
</dbReference>
<gene>
    <name evidence="7" type="ORF">VVR66_02685</name>
</gene>
<reference evidence="7 8" key="1">
    <citation type="journal article" date="2024" name="Fungal Genet. Biol.">
        <title>The porcine skin microbiome exhibits broad fungal antagonism.</title>
        <authorList>
            <person name="De La Cruz K.F."/>
            <person name="Townsend E.C."/>
            <person name="Alex Cheong J.Z."/>
            <person name="Salamzade R."/>
            <person name="Liu A."/>
            <person name="Sandstrom S."/>
            <person name="Davila E."/>
            <person name="Huang L."/>
            <person name="Xu K.H."/>
            <person name="Wu S.Y."/>
            <person name="Meudt J.J."/>
            <person name="Shanmuganayagam D."/>
            <person name="Gibson A.L.F."/>
            <person name="Kalan L.R."/>
        </authorList>
    </citation>
    <scope>NUCLEOTIDE SEQUENCE [LARGE SCALE GENOMIC DNA]</scope>
    <source>
        <strain evidence="7 8">LK2625</strain>
    </source>
</reference>
<dbReference type="HAMAP" id="MF_01600">
    <property type="entry name" value="UPF0182"/>
    <property type="match status" value="1"/>
</dbReference>
<keyword evidence="4 5" id="KW-0472">Membrane</keyword>
<feature type="transmembrane region" description="Helical" evidence="5">
    <location>
        <begin position="21"/>
        <end position="45"/>
    </location>
</feature>
<dbReference type="PANTHER" id="PTHR39344">
    <property type="entry name" value="UPF0182 PROTEIN SLL1060"/>
    <property type="match status" value="1"/>
</dbReference>
<feature type="transmembrane region" description="Helical" evidence="5">
    <location>
        <begin position="289"/>
        <end position="309"/>
    </location>
</feature>
<evidence type="ECO:0000313" key="7">
    <source>
        <dbReference type="EMBL" id="MEX3593617.1"/>
    </source>
</evidence>
<evidence type="ECO:0000256" key="1">
    <source>
        <dbReference type="ARBA" id="ARBA00022475"/>
    </source>
</evidence>
<feature type="compositionally biased region" description="Low complexity" evidence="6">
    <location>
        <begin position="951"/>
        <end position="965"/>
    </location>
</feature>
<feature type="transmembrane region" description="Helical" evidence="5">
    <location>
        <begin position="263"/>
        <end position="282"/>
    </location>
</feature>
<keyword evidence="8" id="KW-1185">Reference proteome</keyword>
<protein>
    <recommendedName>
        <fullName evidence="5">UPF0182 protein VVR66_02685</fullName>
    </recommendedName>
</protein>
<dbReference type="Pfam" id="PF03699">
    <property type="entry name" value="UPF0182"/>
    <property type="match status" value="1"/>
</dbReference>
<name>A0ABV3UYV4_9MICC</name>
<comment type="subcellular location">
    <subcellularLocation>
        <location evidence="5">Cell membrane</location>
        <topology evidence="5">Multi-pass membrane protein</topology>
    </subcellularLocation>
</comment>
<evidence type="ECO:0000256" key="5">
    <source>
        <dbReference type="HAMAP-Rule" id="MF_01600"/>
    </source>
</evidence>
<dbReference type="RefSeq" id="WP_095797422.1">
    <property type="nucleotide sequence ID" value="NZ_CAUREL010000006.1"/>
</dbReference>
<comment type="similarity">
    <text evidence="5">Belongs to the UPF0182 family.</text>
</comment>
<dbReference type="InterPro" id="IPR005372">
    <property type="entry name" value="UPF0182"/>
</dbReference>
<dbReference type="EMBL" id="JAYWLU010000002">
    <property type="protein sequence ID" value="MEX3593617.1"/>
    <property type="molecule type" value="Genomic_DNA"/>
</dbReference>
<proteinExistence type="inferred from homology"/>
<evidence type="ECO:0000256" key="6">
    <source>
        <dbReference type="SAM" id="MobiDB-lite"/>
    </source>
</evidence>